<evidence type="ECO:0000256" key="1">
    <source>
        <dbReference type="ARBA" id="ARBA00004141"/>
    </source>
</evidence>
<feature type="transmembrane region" description="Helical" evidence="6">
    <location>
        <begin position="103"/>
        <end position="129"/>
    </location>
</feature>
<comment type="similarity">
    <text evidence="2">Belongs to the TerC family.</text>
</comment>
<comment type="subcellular location">
    <subcellularLocation>
        <location evidence="1">Membrane</location>
        <topology evidence="1">Multi-pass membrane protein</topology>
    </subcellularLocation>
</comment>
<dbReference type="Proteomes" id="UP000026682">
    <property type="component" value="Unassembled WGS sequence"/>
</dbReference>
<dbReference type="GeneID" id="93120213"/>
<feature type="transmembrane region" description="Helical" evidence="6">
    <location>
        <begin position="12"/>
        <end position="35"/>
    </location>
</feature>
<accession>A0A158M4V8</accession>
<protein>
    <submittedName>
        <fullName evidence="7">Integral membrane protein, YjbE family</fullName>
    </submittedName>
</protein>
<keyword evidence="3 6" id="KW-0812">Transmembrane</keyword>
<comment type="caution">
    <text evidence="7">The sequence shown here is derived from an EMBL/GenBank/DDBJ whole genome shotgun (WGS) entry which is preliminary data.</text>
</comment>
<dbReference type="NCBIfam" id="TIGR03717">
    <property type="entry name" value="R_switched_YjbE"/>
    <property type="match status" value="1"/>
</dbReference>
<dbReference type="RefSeq" id="WP_005013573.1">
    <property type="nucleotide sequence ID" value="NZ_JFZZ01000074.1"/>
</dbReference>
<feature type="transmembrane region" description="Helical" evidence="6">
    <location>
        <begin position="141"/>
        <end position="163"/>
    </location>
</feature>
<feature type="transmembrane region" description="Helical" evidence="6">
    <location>
        <begin position="47"/>
        <end position="67"/>
    </location>
</feature>
<dbReference type="STRING" id="35814.BBB42_08085"/>
<dbReference type="AlphaFoldDB" id="A0A158M4V8"/>
<keyword evidence="4 6" id="KW-1133">Transmembrane helix</keyword>
<dbReference type="InterPro" id="IPR005496">
    <property type="entry name" value="Integral_membrane_TerC"/>
</dbReference>
<feature type="transmembrane region" description="Helical" evidence="6">
    <location>
        <begin position="207"/>
        <end position="225"/>
    </location>
</feature>
<evidence type="ECO:0000256" key="6">
    <source>
        <dbReference type="SAM" id="Phobius"/>
    </source>
</evidence>
<organism evidence="7 8">
    <name type="scientific">Bordetella holmesii CDC-H585-BH</name>
    <dbReference type="NCBI Taxonomy" id="1331206"/>
    <lineage>
        <taxon>Bacteria</taxon>
        <taxon>Pseudomonadati</taxon>
        <taxon>Pseudomonadota</taxon>
        <taxon>Betaproteobacteria</taxon>
        <taxon>Burkholderiales</taxon>
        <taxon>Alcaligenaceae</taxon>
        <taxon>Bordetella</taxon>
    </lineage>
</organism>
<gene>
    <name evidence="7" type="ORF">L497_0946</name>
</gene>
<dbReference type="PANTHER" id="PTHR30238">
    <property type="entry name" value="MEMBRANE BOUND PREDICTED REDOX MODULATOR"/>
    <property type="match status" value="1"/>
</dbReference>
<reference evidence="7 8" key="1">
    <citation type="submission" date="2014-03" db="EMBL/GenBank/DDBJ databases">
        <title>Genome sequence of Bordetella holmseii.</title>
        <authorList>
            <person name="Harvill E."/>
            <person name="Goodfield L.L."/>
            <person name="Ivanov Y."/>
            <person name="Meyer J.A."/>
            <person name="Newth C."/>
            <person name="Cassiday P."/>
            <person name="Tondella M.L."/>
            <person name="Liao P."/>
            <person name="Zimmerman J."/>
            <person name="Meert K."/>
            <person name="Wessel D."/>
            <person name="Berger J."/>
            <person name="Dean J.M."/>
            <person name="Holubkov R."/>
            <person name="Burr J."/>
            <person name="Liu T."/>
            <person name="Brinkac L.M."/>
            <person name="Sanka R."/>
            <person name="Kim M."/>
            <person name="Losada L."/>
        </authorList>
    </citation>
    <scope>NUCLEOTIDE SEQUENCE [LARGE SCALE GENOMIC DNA]</scope>
    <source>
        <strain evidence="7 8">CDC-H585-BH</strain>
    </source>
</reference>
<dbReference type="Pfam" id="PF03741">
    <property type="entry name" value="TerC"/>
    <property type="match status" value="1"/>
</dbReference>
<dbReference type="GO" id="GO:0016020">
    <property type="term" value="C:membrane"/>
    <property type="evidence" value="ECO:0007669"/>
    <property type="project" value="UniProtKB-SubCell"/>
</dbReference>
<dbReference type="PANTHER" id="PTHR30238:SF4">
    <property type="entry name" value="SLL1022 PROTEIN"/>
    <property type="match status" value="1"/>
</dbReference>
<dbReference type="InterPro" id="IPR022301">
    <property type="entry name" value="Integral_membrane_YjbE"/>
</dbReference>
<proteinExistence type="inferred from homology"/>
<evidence type="ECO:0000256" key="5">
    <source>
        <dbReference type="ARBA" id="ARBA00023136"/>
    </source>
</evidence>
<evidence type="ECO:0000313" key="7">
    <source>
        <dbReference type="EMBL" id="KAK90410.1"/>
    </source>
</evidence>
<keyword evidence="5 6" id="KW-0472">Membrane</keyword>
<evidence type="ECO:0000256" key="3">
    <source>
        <dbReference type="ARBA" id="ARBA00022692"/>
    </source>
</evidence>
<feature type="transmembrane region" description="Helical" evidence="6">
    <location>
        <begin position="172"/>
        <end position="195"/>
    </location>
</feature>
<dbReference type="EMBL" id="JFZZ01000074">
    <property type="protein sequence ID" value="KAK90410.1"/>
    <property type="molecule type" value="Genomic_DNA"/>
</dbReference>
<feature type="transmembrane region" description="Helical" evidence="6">
    <location>
        <begin position="73"/>
        <end position="91"/>
    </location>
</feature>
<sequence length="240" mass="25635">MLEFFQTLSWAAVFQIILIDILLGGDNAVVIALACRNLPPKQRMQGILWGTAGAILLRVVLIAFALTLLNIPFLKIVGGVLLLWIGVKLLIPEDDGHGNIKGSVSVWAVVKTIIVADFVMSLDNVIAIAGAAQNAHADHQIGLVVFGLIVSVPIIIWGSTLVLKLIDRFPTVVLFGAALLGWIAGGMLVTDVFVVNQIGEQLQAVKITVEVVGALLVIVLGRWLASRKKNASKESSHESA</sequence>
<name>A0A158M4V8_9BORD</name>
<dbReference type="PATRIC" id="fig|1331206.3.peg.2146"/>
<evidence type="ECO:0000256" key="4">
    <source>
        <dbReference type="ARBA" id="ARBA00022989"/>
    </source>
</evidence>
<evidence type="ECO:0000313" key="8">
    <source>
        <dbReference type="Proteomes" id="UP000026682"/>
    </source>
</evidence>
<evidence type="ECO:0000256" key="2">
    <source>
        <dbReference type="ARBA" id="ARBA00007511"/>
    </source>
</evidence>